<accession>A0A1J9QKI0</accession>
<dbReference type="AlphaFoldDB" id="A0A1J9QKI0"/>
<protein>
    <submittedName>
        <fullName evidence="1">Uncharacterized protein</fullName>
    </submittedName>
</protein>
<name>A0A1J9QKI0_9EURO</name>
<comment type="caution">
    <text evidence="1">The sequence shown here is derived from an EMBL/GenBank/DDBJ whole genome shotgun (WGS) entry which is preliminary data.</text>
</comment>
<dbReference type="VEuPathDB" id="FungiDB:ACJ73_00019"/>
<evidence type="ECO:0000313" key="2">
    <source>
        <dbReference type="Proteomes" id="UP000242791"/>
    </source>
</evidence>
<dbReference type="Proteomes" id="UP000242791">
    <property type="component" value="Unassembled WGS sequence"/>
</dbReference>
<keyword evidence="2" id="KW-1185">Reference proteome</keyword>
<evidence type="ECO:0000313" key="1">
    <source>
        <dbReference type="EMBL" id="OJD28578.1"/>
    </source>
</evidence>
<dbReference type="STRING" id="1658174.A0A1J9QKI0"/>
<sequence length="105" mass="12155">MMLSNFAYLQRWRFQDVLLNPPPGENMLPDKRAEFFKNATNCQIQGIDGAFRDIFSYSIDGERSIYKSVFASVLDWSGQMRHCGTPTMLLFMSKTFRNESPVEDT</sequence>
<proteinExistence type="predicted"/>
<reference evidence="1 2" key="1">
    <citation type="submission" date="2015-08" db="EMBL/GenBank/DDBJ databases">
        <title>Emmonsia species relationships and genome sequence.</title>
        <authorList>
            <person name="Cuomo C.A."/>
            <person name="Schwartz I.S."/>
            <person name="Kenyon C."/>
            <person name="De Hoog G.S."/>
            <person name="Govender N.P."/>
            <person name="Botha A."/>
            <person name="Moreno L."/>
            <person name="De Vries M."/>
            <person name="Munoz J.F."/>
            <person name="Stielow J.B."/>
        </authorList>
    </citation>
    <scope>NUCLEOTIDE SEQUENCE [LARGE SCALE GENOMIC DNA]</scope>
    <source>
        <strain evidence="1 2">EI222</strain>
    </source>
</reference>
<organism evidence="1 2">
    <name type="scientific">Blastomyces percursus</name>
    <dbReference type="NCBI Taxonomy" id="1658174"/>
    <lineage>
        <taxon>Eukaryota</taxon>
        <taxon>Fungi</taxon>
        <taxon>Dikarya</taxon>
        <taxon>Ascomycota</taxon>
        <taxon>Pezizomycotina</taxon>
        <taxon>Eurotiomycetes</taxon>
        <taxon>Eurotiomycetidae</taxon>
        <taxon>Onygenales</taxon>
        <taxon>Ajellomycetaceae</taxon>
        <taxon>Blastomyces</taxon>
    </lineage>
</organism>
<dbReference type="EMBL" id="LGTZ01000001">
    <property type="protein sequence ID" value="OJD28578.1"/>
    <property type="molecule type" value="Genomic_DNA"/>
</dbReference>
<gene>
    <name evidence="1" type="ORF">ACJ73_00019</name>
</gene>
<dbReference type="OrthoDB" id="2373480at2759"/>